<dbReference type="Proteomes" id="UP000828251">
    <property type="component" value="Unassembled WGS sequence"/>
</dbReference>
<organism evidence="1 2">
    <name type="scientific">Gossypium stocksii</name>
    <dbReference type="NCBI Taxonomy" id="47602"/>
    <lineage>
        <taxon>Eukaryota</taxon>
        <taxon>Viridiplantae</taxon>
        <taxon>Streptophyta</taxon>
        <taxon>Embryophyta</taxon>
        <taxon>Tracheophyta</taxon>
        <taxon>Spermatophyta</taxon>
        <taxon>Magnoliopsida</taxon>
        <taxon>eudicotyledons</taxon>
        <taxon>Gunneridae</taxon>
        <taxon>Pentapetalae</taxon>
        <taxon>rosids</taxon>
        <taxon>malvids</taxon>
        <taxon>Malvales</taxon>
        <taxon>Malvaceae</taxon>
        <taxon>Malvoideae</taxon>
        <taxon>Gossypium</taxon>
    </lineage>
</organism>
<proteinExistence type="predicted"/>
<protein>
    <submittedName>
        <fullName evidence="1">Uncharacterized protein</fullName>
    </submittedName>
</protein>
<gene>
    <name evidence="1" type="ORF">J1N35_022032</name>
</gene>
<dbReference type="EMBL" id="JAIQCV010000007">
    <property type="protein sequence ID" value="KAH1082271.1"/>
    <property type="molecule type" value="Genomic_DNA"/>
</dbReference>
<name>A0A9D3VFM8_9ROSI</name>
<evidence type="ECO:0000313" key="2">
    <source>
        <dbReference type="Proteomes" id="UP000828251"/>
    </source>
</evidence>
<reference evidence="1 2" key="1">
    <citation type="journal article" date="2021" name="Plant Biotechnol. J.">
        <title>Multi-omics assisted identification of the key and species-specific regulatory components of drought-tolerant mechanisms in Gossypium stocksii.</title>
        <authorList>
            <person name="Yu D."/>
            <person name="Ke L."/>
            <person name="Zhang D."/>
            <person name="Wu Y."/>
            <person name="Sun Y."/>
            <person name="Mei J."/>
            <person name="Sun J."/>
            <person name="Sun Y."/>
        </authorList>
    </citation>
    <scope>NUCLEOTIDE SEQUENCE [LARGE SCALE GENOMIC DNA]</scope>
    <source>
        <strain evidence="2">cv. E1</strain>
        <tissue evidence="1">Leaf</tissue>
    </source>
</reference>
<comment type="caution">
    <text evidence="1">The sequence shown here is derived from an EMBL/GenBank/DDBJ whole genome shotgun (WGS) entry which is preliminary data.</text>
</comment>
<accession>A0A9D3VFM8</accession>
<dbReference type="AlphaFoldDB" id="A0A9D3VFM8"/>
<dbReference type="OrthoDB" id="982925at2759"/>
<sequence>MDSDKKKYKREKVATAIESINQLAKISTFPWLKSIPHKLRKMRSQPWCSPKSQTWRSNLKNRKTLPPNHRSSSTKESGYTCCLIGLYRTDYSIFSTGIYHQTSQVSSAVHCGCALNCSTSPNPSFSMSFVAEMTVKNPNFGYFRYGITSVSLS</sequence>
<evidence type="ECO:0000313" key="1">
    <source>
        <dbReference type="EMBL" id="KAH1082271.1"/>
    </source>
</evidence>
<keyword evidence="2" id="KW-1185">Reference proteome</keyword>